<evidence type="ECO:0000313" key="4">
    <source>
        <dbReference type="EMBL" id="MCZ2474218.1"/>
    </source>
</evidence>
<keyword evidence="4" id="KW-0032">Aminotransferase</keyword>
<evidence type="ECO:0000313" key="5">
    <source>
        <dbReference type="Proteomes" id="UP001321186"/>
    </source>
</evidence>
<dbReference type="PIRSF" id="PIRSF000390">
    <property type="entry name" value="PLP_StrS"/>
    <property type="match status" value="1"/>
</dbReference>
<dbReference type="InterPro" id="IPR000653">
    <property type="entry name" value="DegT/StrS_aminotransferase"/>
</dbReference>
<dbReference type="PANTHER" id="PTHR30244">
    <property type="entry name" value="TRANSAMINASE"/>
    <property type="match status" value="1"/>
</dbReference>
<comment type="similarity">
    <text evidence="2 3">Belongs to the DegT/DnrJ/EryC1 family.</text>
</comment>
<dbReference type="InterPro" id="IPR015421">
    <property type="entry name" value="PyrdxlP-dep_Trfase_major"/>
</dbReference>
<gene>
    <name evidence="4" type="ORF">G9H61_02095</name>
</gene>
<protein>
    <submittedName>
        <fullName evidence="4">DegT/DnrJ/EryC1/StrS family aminotransferase</fullName>
    </submittedName>
</protein>
<keyword evidence="5" id="KW-1185">Reference proteome</keyword>
<keyword evidence="4" id="KW-0808">Transferase</keyword>
<dbReference type="SUPFAM" id="SSF53383">
    <property type="entry name" value="PLP-dependent transferases"/>
    <property type="match status" value="1"/>
</dbReference>
<keyword evidence="1 3" id="KW-0663">Pyridoxal phosphate</keyword>
<dbReference type="PANTHER" id="PTHR30244:SF9">
    <property type="entry name" value="PROTEIN RV3402C"/>
    <property type="match status" value="1"/>
</dbReference>
<accession>A0ABT4JE70</accession>
<dbReference type="RefSeq" id="WP_269003003.1">
    <property type="nucleotide sequence ID" value="NZ_JAANOH010000001.1"/>
</dbReference>
<evidence type="ECO:0000256" key="1">
    <source>
        <dbReference type="ARBA" id="ARBA00022898"/>
    </source>
</evidence>
<evidence type="ECO:0000256" key="3">
    <source>
        <dbReference type="RuleBase" id="RU004508"/>
    </source>
</evidence>
<dbReference type="CDD" id="cd00616">
    <property type="entry name" value="AHBA_syn"/>
    <property type="match status" value="1"/>
</dbReference>
<reference evidence="4 5" key="1">
    <citation type="submission" date="2020-03" db="EMBL/GenBank/DDBJ databases">
        <authorList>
            <person name="Pitt A."/>
            <person name="Hahn M.W."/>
        </authorList>
    </citation>
    <scope>NUCLEOTIDE SEQUENCE [LARGE SCALE GENOMIC DNA]</scope>
    <source>
        <strain evidence="4 5">5A-MARBSE</strain>
    </source>
</reference>
<dbReference type="Pfam" id="PF01041">
    <property type="entry name" value="DegT_DnrJ_EryC1"/>
    <property type="match status" value="1"/>
</dbReference>
<comment type="caution">
    <text evidence="4">The sequence shown here is derived from an EMBL/GenBank/DDBJ whole genome shotgun (WGS) entry which is preliminary data.</text>
</comment>
<sequence length="356" mass="40043">MLHVTKSFLPDLKEYVSYLERIWESNHLTNDGPLLRELEQKLREYLQVEHVIFVTNGTIALQLALKALQVKGEVITTPFSYCATSNSILWEGSTPVFADINPISLTVESAQIRAKLNSQTKAILTTHVYGNAGDLEEQEALASEYQIPLIYDGAHAFGVTYKGKSIFNFGTISTCSFHATKVFHTVEGGAVMTNDAKLAAKIKELRSFGHKNDDYFSAGINGKNSEFHAAMGLVNLGHFEDIRNYRMWACDLYDHLLQVPGEAIQFNSHIDRNYSYYPVLFPNEASLLKAVKTLNSVQINPRRYFYPSLNTLSFVEKQSCPVSEDVAIRVLCLPLSAEIKEDEIRLISDLVNQCFN</sequence>
<name>A0ABT4JE70_9BACT</name>
<dbReference type="Proteomes" id="UP001321186">
    <property type="component" value="Unassembled WGS sequence"/>
</dbReference>
<organism evidence="4 5">
    <name type="scientific">Aquirufa ecclesiirivi</name>
    <dbReference type="NCBI Taxonomy" id="2715124"/>
    <lineage>
        <taxon>Bacteria</taxon>
        <taxon>Pseudomonadati</taxon>
        <taxon>Bacteroidota</taxon>
        <taxon>Cytophagia</taxon>
        <taxon>Cytophagales</taxon>
        <taxon>Flectobacillaceae</taxon>
        <taxon>Aquirufa</taxon>
    </lineage>
</organism>
<dbReference type="EMBL" id="JAANOH010000001">
    <property type="protein sequence ID" value="MCZ2474218.1"/>
    <property type="molecule type" value="Genomic_DNA"/>
</dbReference>
<proteinExistence type="inferred from homology"/>
<dbReference type="GO" id="GO:0008483">
    <property type="term" value="F:transaminase activity"/>
    <property type="evidence" value="ECO:0007669"/>
    <property type="project" value="UniProtKB-KW"/>
</dbReference>
<dbReference type="Gene3D" id="3.40.640.10">
    <property type="entry name" value="Type I PLP-dependent aspartate aminotransferase-like (Major domain)"/>
    <property type="match status" value="1"/>
</dbReference>
<dbReference type="InterPro" id="IPR015424">
    <property type="entry name" value="PyrdxlP-dep_Trfase"/>
</dbReference>
<evidence type="ECO:0000256" key="2">
    <source>
        <dbReference type="ARBA" id="ARBA00037999"/>
    </source>
</evidence>